<comment type="caution">
    <text evidence="2">The sequence shown here is derived from an EMBL/GenBank/DDBJ whole genome shotgun (WGS) entry which is preliminary data.</text>
</comment>
<dbReference type="GO" id="GO:0003714">
    <property type="term" value="F:transcription corepressor activity"/>
    <property type="evidence" value="ECO:0007669"/>
    <property type="project" value="InterPro"/>
</dbReference>
<dbReference type="OrthoDB" id="525027at2759"/>
<evidence type="ECO:0000313" key="3">
    <source>
        <dbReference type="Proteomes" id="UP000299102"/>
    </source>
</evidence>
<dbReference type="PANTHER" id="PTHR21243">
    <property type="entry name" value="PROTEIN SCAI"/>
    <property type="match status" value="1"/>
</dbReference>
<organism evidence="2 3">
    <name type="scientific">Eumeta variegata</name>
    <name type="common">Bagworm moth</name>
    <name type="synonym">Eumeta japonica</name>
    <dbReference type="NCBI Taxonomy" id="151549"/>
    <lineage>
        <taxon>Eukaryota</taxon>
        <taxon>Metazoa</taxon>
        <taxon>Ecdysozoa</taxon>
        <taxon>Arthropoda</taxon>
        <taxon>Hexapoda</taxon>
        <taxon>Insecta</taxon>
        <taxon>Pterygota</taxon>
        <taxon>Neoptera</taxon>
        <taxon>Endopterygota</taxon>
        <taxon>Lepidoptera</taxon>
        <taxon>Glossata</taxon>
        <taxon>Ditrysia</taxon>
        <taxon>Tineoidea</taxon>
        <taxon>Psychidae</taxon>
        <taxon>Oiketicinae</taxon>
        <taxon>Eumeta</taxon>
    </lineage>
</organism>
<feature type="compositionally biased region" description="Basic and acidic residues" evidence="1">
    <location>
        <begin position="307"/>
        <end position="318"/>
    </location>
</feature>
<gene>
    <name evidence="2" type="primary">SCAI</name>
    <name evidence="2" type="ORF">EVAR_69455_1</name>
</gene>
<dbReference type="InterPro" id="IPR022709">
    <property type="entry name" value="SCAI"/>
</dbReference>
<evidence type="ECO:0000313" key="2">
    <source>
        <dbReference type="EMBL" id="GBO98709.1"/>
    </source>
</evidence>
<proteinExistence type="predicted"/>
<keyword evidence="3" id="KW-1185">Reference proteome</keyword>
<evidence type="ECO:0000256" key="1">
    <source>
        <dbReference type="SAM" id="MobiDB-lite"/>
    </source>
</evidence>
<accession>A0A4C1SCA3</accession>
<feature type="region of interest" description="Disordered" evidence="1">
    <location>
        <begin position="307"/>
        <end position="328"/>
    </location>
</feature>
<reference evidence="2 3" key="1">
    <citation type="journal article" date="2019" name="Commun. Biol.">
        <title>The bagworm genome reveals a unique fibroin gene that provides high tensile strength.</title>
        <authorList>
            <person name="Kono N."/>
            <person name="Nakamura H."/>
            <person name="Ohtoshi R."/>
            <person name="Tomita M."/>
            <person name="Numata K."/>
            <person name="Arakawa K."/>
        </authorList>
    </citation>
    <scope>NUCLEOTIDE SEQUENCE [LARGE SCALE GENOMIC DNA]</scope>
</reference>
<dbReference type="EMBL" id="BGZK01003205">
    <property type="protein sequence ID" value="GBO98709.1"/>
    <property type="molecule type" value="Genomic_DNA"/>
</dbReference>
<dbReference type="GO" id="GO:0006351">
    <property type="term" value="P:DNA-templated transcription"/>
    <property type="evidence" value="ECO:0007669"/>
    <property type="project" value="InterPro"/>
</dbReference>
<dbReference type="AlphaFoldDB" id="A0A4C1SCA3"/>
<dbReference type="Pfam" id="PF12070">
    <property type="entry name" value="SCAI"/>
    <property type="match status" value="1"/>
</dbReference>
<sequence>MVGMSVAMEDHERKIVIEFCHLLEKSKQLFNGLRMRTALSKVPYGSLNSVASTRDAPGTMLRRPGATHLGSPVLADLPQYGHKQWQSYFGRTFDVYTKLWKFQQQHRVTLDCKYGLKRWQIGEIASKIGQLYYHFYLRTSESAYLNEAYSFYYAIRGRAYYTRASKEDRCDLMVKKLRYYARFIVVCLLLKKMKLLRELITELDRQIIDYGNTYDPQDQMEWTVVVEEIKSFVHADSSVTVLHGDSNAITLTHRLNSQMIPPVEKSLMMNYALHEILIIGSCGNQVKFSELTMDMFRIIQTLEREPSDDIHHQHDGSPKSRGFSMTPGASCARDIEAPRPTNRGNSLLKCWDLSMSSSYGGFSTYPGYLEGGVRRENPHKYLLYKPSLNQVLVYLASGCKDLSPNGVLLLYISADGCLSTVKHPEDLGYDLGGVVTNSKRDPSRENYREGKKSLSFKEVHCLYPGDLEPFTRRPLFLIVESNNSFVFQNIPRRFGQPLVIFMSPLDLPQPYQVLCCGQLVYSTKTCWLVPVKDRTLTEQSKIIDATVAISLLSGSSGDTPLHYSTTPIHPTPSSPAISLLSSLKFKLSPASSACDISGVANVHGRSDLASLLVGLDEPQRCVVNAFPRRQTVVRVNAVLDSRGARS</sequence>
<dbReference type="Proteomes" id="UP000299102">
    <property type="component" value="Unassembled WGS sequence"/>
</dbReference>
<protein>
    <submittedName>
        <fullName evidence="2">Protein SCAI</fullName>
    </submittedName>
</protein>
<name>A0A4C1SCA3_EUMVA</name>
<dbReference type="STRING" id="151549.A0A4C1SCA3"/>